<protein>
    <recommendedName>
        <fullName evidence="3">Signal transduction histidine kinase subgroup 3 dimerisation and phosphoacceptor domain-containing protein</fullName>
    </recommendedName>
</protein>
<dbReference type="OrthoDB" id="5401121at2"/>
<accession>A0A4Q1CZ21</accession>
<dbReference type="InterPro" id="IPR036890">
    <property type="entry name" value="HATPase_C_sf"/>
</dbReference>
<gene>
    <name evidence="1" type="ORF">ESB13_23510</name>
</gene>
<name>A0A4Q1CZ21_9BACT</name>
<dbReference type="Gene3D" id="3.30.565.10">
    <property type="entry name" value="Histidine kinase-like ATPase, C-terminal domain"/>
    <property type="match status" value="1"/>
</dbReference>
<dbReference type="Proteomes" id="UP000290545">
    <property type="component" value="Unassembled WGS sequence"/>
</dbReference>
<dbReference type="RefSeq" id="WP_129006529.1">
    <property type="nucleotide sequence ID" value="NZ_SDHZ01000006.1"/>
</dbReference>
<organism evidence="1 2">
    <name type="scientific">Filimonas effusa</name>
    <dbReference type="NCBI Taxonomy" id="2508721"/>
    <lineage>
        <taxon>Bacteria</taxon>
        <taxon>Pseudomonadati</taxon>
        <taxon>Bacteroidota</taxon>
        <taxon>Chitinophagia</taxon>
        <taxon>Chitinophagales</taxon>
        <taxon>Chitinophagaceae</taxon>
        <taxon>Filimonas</taxon>
    </lineage>
</organism>
<dbReference type="EMBL" id="SDHZ01000006">
    <property type="protein sequence ID" value="RXK80605.1"/>
    <property type="molecule type" value="Genomic_DNA"/>
</dbReference>
<evidence type="ECO:0000313" key="2">
    <source>
        <dbReference type="Proteomes" id="UP000290545"/>
    </source>
</evidence>
<keyword evidence="2" id="KW-1185">Reference proteome</keyword>
<reference evidence="1 2" key="1">
    <citation type="submission" date="2019-01" db="EMBL/GenBank/DDBJ databases">
        <title>Filimonas sp. strain TTM-71.</title>
        <authorList>
            <person name="Chen W.-M."/>
        </authorList>
    </citation>
    <scope>NUCLEOTIDE SEQUENCE [LARGE SCALE GENOMIC DNA]</scope>
    <source>
        <strain evidence="1 2">TTM-71</strain>
    </source>
</reference>
<dbReference type="AlphaFoldDB" id="A0A4Q1CZ21"/>
<evidence type="ECO:0000313" key="1">
    <source>
        <dbReference type="EMBL" id="RXK80605.1"/>
    </source>
</evidence>
<proteinExistence type="predicted"/>
<evidence type="ECO:0008006" key="3">
    <source>
        <dbReference type="Google" id="ProtNLM"/>
    </source>
</evidence>
<sequence>MRVNHNHLPGKLKYQLLQTQLEIQHEKLRDASSMLFNSIGQSLVCIRLGLLRAAQQYSDTELAQSSLQLAEIIRDLRTLNNSLDPEDILKKGITAALAAELDKIKKYTCIHTGLQQTGKPFELNREATFLVFRMLQECMHLAAEHTQPVHLLLSVLYTPDFVIFSLKDDGRFTNEPPPLENRQFLHLLEERARSANAVLKAAYTPEYGSHVTIKLSKIT</sequence>
<comment type="caution">
    <text evidence="1">The sequence shown here is derived from an EMBL/GenBank/DDBJ whole genome shotgun (WGS) entry which is preliminary data.</text>
</comment>